<dbReference type="EMBL" id="RFLX01000015">
    <property type="protein sequence ID" value="RMI19832.1"/>
    <property type="molecule type" value="Genomic_DNA"/>
</dbReference>
<gene>
    <name evidence="7" type="ORF">D6Z83_01535</name>
    <name evidence="8" type="ORF">EBE87_18355</name>
</gene>
<evidence type="ECO:0000259" key="6">
    <source>
        <dbReference type="Pfam" id="PF00496"/>
    </source>
</evidence>
<dbReference type="PIRSF" id="PIRSF002741">
    <property type="entry name" value="MppA"/>
    <property type="match status" value="1"/>
</dbReference>
<comment type="similarity">
    <text evidence="2">Belongs to the bacterial solute-binding protein 5 family.</text>
</comment>
<proteinExistence type="inferred from homology"/>
<evidence type="ECO:0000256" key="2">
    <source>
        <dbReference type="ARBA" id="ARBA00005695"/>
    </source>
</evidence>
<dbReference type="InterPro" id="IPR000914">
    <property type="entry name" value="SBP_5_dom"/>
</dbReference>
<dbReference type="GO" id="GO:1904680">
    <property type="term" value="F:peptide transmembrane transporter activity"/>
    <property type="evidence" value="ECO:0007669"/>
    <property type="project" value="TreeGrafter"/>
</dbReference>
<dbReference type="InParanoid" id="A0A3A9JQ55"/>
<evidence type="ECO:0000256" key="4">
    <source>
        <dbReference type="ARBA" id="ARBA00022729"/>
    </source>
</evidence>
<protein>
    <submittedName>
        <fullName evidence="7">ABC transporter substrate-binding protein</fullName>
    </submittedName>
</protein>
<dbReference type="FunCoup" id="A0A3A9JQ55">
    <property type="interactions" value="321"/>
</dbReference>
<dbReference type="PANTHER" id="PTHR30290">
    <property type="entry name" value="PERIPLASMIC BINDING COMPONENT OF ABC TRANSPORTER"/>
    <property type="match status" value="1"/>
</dbReference>
<dbReference type="OrthoDB" id="9803988at2"/>
<dbReference type="InterPro" id="IPR030678">
    <property type="entry name" value="Peptide/Ni-bd"/>
</dbReference>
<dbReference type="SUPFAM" id="SSF53850">
    <property type="entry name" value="Periplasmic binding protein-like II"/>
    <property type="match status" value="1"/>
</dbReference>
<evidence type="ECO:0000313" key="8">
    <source>
        <dbReference type="EMBL" id="RMI19832.1"/>
    </source>
</evidence>
<dbReference type="Proteomes" id="UP000278036">
    <property type="component" value="Unassembled WGS sequence"/>
</dbReference>
<dbReference type="InterPro" id="IPR039424">
    <property type="entry name" value="SBP_5"/>
</dbReference>
<dbReference type="Pfam" id="PF00496">
    <property type="entry name" value="SBP_bac_5"/>
    <property type="match status" value="1"/>
</dbReference>
<feature type="signal peptide" evidence="5">
    <location>
        <begin position="1"/>
        <end position="21"/>
    </location>
</feature>
<evidence type="ECO:0000313" key="9">
    <source>
        <dbReference type="Proteomes" id="UP000274097"/>
    </source>
</evidence>
<dbReference type="Gene3D" id="3.40.190.10">
    <property type="entry name" value="Periplasmic binding protein-like II"/>
    <property type="match status" value="1"/>
</dbReference>
<keyword evidence="4 5" id="KW-0732">Signal</keyword>
<dbReference type="RefSeq" id="WP_120636570.1">
    <property type="nucleotide sequence ID" value="NZ_RAQU01000007.1"/>
</dbReference>
<feature type="chain" id="PRO_5017484763" evidence="5">
    <location>
        <begin position="22"/>
        <end position="511"/>
    </location>
</feature>
<dbReference type="GO" id="GO:0043190">
    <property type="term" value="C:ATP-binding cassette (ABC) transporter complex"/>
    <property type="evidence" value="ECO:0007669"/>
    <property type="project" value="InterPro"/>
</dbReference>
<sequence length="511" mass="55424">MKLLPRLALGLSMLLSAPAMAQELRIGIQSPPSTLDPHWLLNLSNTGALRNIYETLVTRDGQMQLKPGLAQSWRVLDDTTWEFRLRPGVRFHDGSPLTSADVVASFQRVPNVPGNPNPYTIYLAGVTAVEPVDDLTLRIRTNGPLPILPTNLTQIFIVPRSVAEKGNAEFNTGAAAIGTGPFRAASWSTSAPLVMRRNEAWWGGTVPWETVSLVPIPVDSARVAALLADDVDFINNVPLQDAPRIRGDQRFALFDGPSVYAANLYLDVERPNPPGVEAEGRNPMLDVRVRRAMSLALNREAIARQIMEGYADPTDQPAPPFVFGALPDRPVPGADPNTARALLAEAGFPQGFGLNLFCSPSRTPRICQAMAAAWTRIGIRTTVEIVPQATFLTRRNKREYGAFVTAFGSLTGETSYLLGSQLHSAGTVPGLGTLNFTGLGLPQTDALIQRARATLDDASRAQQLRELMQHTVDHSLIIGVGLLRSVNAGQARLSYKARADEEVLAVEVKAR</sequence>
<comment type="caution">
    <text evidence="7">The sequence shown here is derived from an EMBL/GenBank/DDBJ whole genome shotgun (WGS) entry which is preliminary data.</text>
</comment>
<name>A0A3A9JQ55_9PROT</name>
<dbReference type="AlphaFoldDB" id="A0A3A9JQ55"/>
<comment type="subcellular location">
    <subcellularLocation>
        <location evidence="1">Periplasm</location>
    </subcellularLocation>
</comment>
<dbReference type="Proteomes" id="UP000274097">
    <property type="component" value="Unassembled WGS sequence"/>
</dbReference>
<dbReference type="GO" id="GO:0030288">
    <property type="term" value="C:outer membrane-bounded periplasmic space"/>
    <property type="evidence" value="ECO:0007669"/>
    <property type="project" value="UniProtKB-ARBA"/>
</dbReference>
<organism evidence="7 10">
    <name type="scientific">Teichococcus wenyumeiae</name>
    <dbReference type="NCBI Taxonomy" id="2478470"/>
    <lineage>
        <taxon>Bacteria</taxon>
        <taxon>Pseudomonadati</taxon>
        <taxon>Pseudomonadota</taxon>
        <taxon>Alphaproteobacteria</taxon>
        <taxon>Acetobacterales</taxon>
        <taxon>Roseomonadaceae</taxon>
        <taxon>Roseomonas</taxon>
    </lineage>
</organism>
<dbReference type="Gene3D" id="3.10.105.10">
    <property type="entry name" value="Dipeptide-binding Protein, Domain 3"/>
    <property type="match status" value="1"/>
</dbReference>
<dbReference type="CDD" id="cd08498">
    <property type="entry name" value="PBP2_NikA_DppA_OppA_like_2"/>
    <property type="match status" value="1"/>
</dbReference>
<reference evidence="7 10" key="1">
    <citation type="submission" date="2018-09" db="EMBL/GenBank/DDBJ databases">
        <title>Roseomonas sp. nov., isolated from feces of Tibetan antelopes in the Qinghai-Tibet plateau, China.</title>
        <authorList>
            <person name="Tian Z."/>
        </authorList>
    </citation>
    <scope>NUCLEOTIDE SEQUENCE [LARGE SCALE GENOMIC DNA]</scope>
    <source>
        <strain evidence="8 9">Z23</strain>
        <strain evidence="7 10">Z24</strain>
    </source>
</reference>
<dbReference type="PANTHER" id="PTHR30290:SF9">
    <property type="entry name" value="OLIGOPEPTIDE-BINDING PROTEIN APPA"/>
    <property type="match status" value="1"/>
</dbReference>
<evidence type="ECO:0000313" key="7">
    <source>
        <dbReference type="EMBL" id="RKK05944.1"/>
    </source>
</evidence>
<evidence type="ECO:0000313" key="10">
    <source>
        <dbReference type="Proteomes" id="UP000278036"/>
    </source>
</evidence>
<accession>A0A3A9JQ55</accession>
<evidence type="ECO:0000256" key="5">
    <source>
        <dbReference type="SAM" id="SignalP"/>
    </source>
</evidence>
<feature type="domain" description="Solute-binding protein family 5" evidence="6">
    <location>
        <begin position="65"/>
        <end position="426"/>
    </location>
</feature>
<keyword evidence="3" id="KW-0813">Transport</keyword>
<evidence type="ECO:0000256" key="1">
    <source>
        <dbReference type="ARBA" id="ARBA00004418"/>
    </source>
</evidence>
<keyword evidence="9" id="KW-1185">Reference proteome</keyword>
<dbReference type="EMBL" id="RAQU01000007">
    <property type="protein sequence ID" value="RKK05944.1"/>
    <property type="molecule type" value="Genomic_DNA"/>
</dbReference>
<dbReference type="GO" id="GO:0015833">
    <property type="term" value="P:peptide transport"/>
    <property type="evidence" value="ECO:0007669"/>
    <property type="project" value="TreeGrafter"/>
</dbReference>
<evidence type="ECO:0000256" key="3">
    <source>
        <dbReference type="ARBA" id="ARBA00022448"/>
    </source>
</evidence>